<evidence type="ECO:0000313" key="3">
    <source>
        <dbReference type="Proteomes" id="UP000228767"/>
    </source>
</evidence>
<organism evidence="2 3">
    <name type="scientific">Candidatus Vogelbacteria bacterium CG10_big_fil_rev_8_21_14_0_10_51_16</name>
    <dbReference type="NCBI Taxonomy" id="1975045"/>
    <lineage>
        <taxon>Bacteria</taxon>
        <taxon>Candidatus Vogeliibacteriota</taxon>
    </lineage>
</organism>
<gene>
    <name evidence="2" type="ORF">COV10_01720</name>
</gene>
<comment type="caution">
    <text evidence="2">The sequence shown here is derived from an EMBL/GenBank/DDBJ whole genome shotgun (WGS) entry which is preliminary data.</text>
</comment>
<dbReference type="AlphaFoldDB" id="A0A2H0REQ0"/>
<reference evidence="2 3" key="1">
    <citation type="submission" date="2017-09" db="EMBL/GenBank/DDBJ databases">
        <title>Depth-based differentiation of microbial function through sediment-hosted aquifers and enrichment of novel symbionts in the deep terrestrial subsurface.</title>
        <authorList>
            <person name="Probst A.J."/>
            <person name="Ladd B."/>
            <person name="Jarett J.K."/>
            <person name="Geller-Mcgrath D.E."/>
            <person name="Sieber C.M."/>
            <person name="Emerson J.B."/>
            <person name="Anantharaman K."/>
            <person name="Thomas B.C."/>
            <person name="Malmstrom R."/>
            <person name="Stieglmeier M."/>
            <person name="Klingl A."/>
            <person name="Woyke T."/>
            <person name="Ryan C.M."/>
            <person name="Banfield J.F."/>
        </authorList>
    </citation>
    <scope>NUCLEOTIDE SEQUENCE [LARGE SCALE GENOMIC DNA]</scope>
    <source>
        <strain evidence="2">CG10_big_fil_rev_8_21_14_0_10_51_16</strain>
    </source>
</reference>
<name>A0A2H0REQ0_9BACT</name>
<keyword evidence="1" id="KW-0812">Transmembrane</keyword>
<keyword evidence="1" id="KW-0472">Membrane</keyword>
<keyword evidence="1" id="KW-1133">Transmembrane helix</keyword>
<sequence length="240" mass="26519">MKHRRPLIILCVIFVVIIVISALTLHVPKERVASWPLLVAPKNILSSINEPEDGASATTKECVPGLVSYSNARYGFTMCIPEDAEILTQFDAEDKSVLDLVFVQKSDIEKLQTSEMFATDPYFAVLYTGVSAFVLERSELLGEVDGERLRYILPKEIPCPHARFGCADGDTLAVELLSFEPVAGAPFPLFAYKDMVKAKKPWQNVGYIGHIDQASYQLESIVPESAVSPQALEIISTSIR</sequence>
<protein>
    <submittedName>
        <fullName evidence="2">Uncharacterized protein</fullName>
    </submittedName>
</protein>
<dbReference type="EMBL" id="PCYI01000010">
    <property type="protein sequence ID" value="PIR45022.1"/>
    <property type="molecule type" value="Genomic_DNA"/>
</dbReference>
<evidence type="ECO:0000313" key="2">
    <source>
        <dbReference type="EMBL" id="PIR45022.1"/>
    </source>
</evidence>
<accession>A0A2H0REQ0</accession>
<evidence type="ECO:0000256" key="1">
    <source>
        <dbReference type="SAM" id="Phobius"/>
    </source>
</evidence>
<dbReference type="Proteomes" id="UP000228767">
    <property type="component" value="Unassembled WGS sequence"/>
</dbReference>
<feature type="transmembrane region" description="Helical" evidence="1">
    <location>
        <begin position="7"/>
        <end position="27"/>
    </location>
</feature>
<proteinExistence type="predicted"/>